<evidence type="ECO:0000256" key="3">
    <source>
        <dbReference type="ARBA" id="ARBA00022553"/>
    </source>
</evidence>
<name>A0ABT7C711_9MICO</name>
<keyword evidence="9" id="KW-1133">Transmembrane helix</keyword>
<evidence type="ECO:0000256" key="2">
    <source>
        <dbReference type="ARBA" id="ARBA00012438"/>
    </source>
</evidence>
<gene>
    <name evidence="11" type="ORF">C7K25_06375</name>
</gene>
<evidence type="ECO:0000256" key="4">
    <source>
        <dbReference type="ARBA" id="ARBA00022679"/>
    </source>
</evidence>
<reference evidence="11" key="1">
    <citation type="submission" date="2018-03" db="EMBL/GenBank/DDBJ databases">
        <authorList>
            <person name="Nunes O.C."/>
            <person name="Lopes A.R."/>
            <person name="Froufe H."/>
            <person name="Munoz-Merida A."/>
            <person name="Barroso C."/>
            <person name="Egas C."/>
        </authorList>
    </citation>
    <scope>NUCLEOTIDE SEQUENCE</scope>
    <source>
        <strain evidence="11">ON4</strain>
    </source>
</reference>
<accession>A0ABT7C711</accession>
<keyword evidence="7" id="KW-0067">ATP-binding</keyword>
<organism evidence="11 12">
    <name type="scientific">Gulosibacter molinativorax</name>
    <dbReference type="NCBI Taxonomy" id="256821"/>
    <lineage>
        <taxon>Bacteria</taxon>
        <taxon>Bacillati</taxon>
        <taxon>Actinomycetota</taxon>
        <taxon>Actinomycetes</taxon>
        <taxon>Micrococcales</taxon>
        <taxon>Microbacteriaceae</taxon>
        <taxon>Gulosibacter</taxon>
    </lineage>
</organism>
<comment type="catalytic activity">
    <reaction evidence="1">
        <text>ATP + protein L-histidine = ADP + protein N-phospho-L-histidine.</text>
        <dbReference type="EC" id="2.7.13.3"/>
    </reaction>
</comment>
<evidence type="ECO:0000256" key="8">
    <source>
        <dbReference type="ARBA" id="ARBA00023012"/>
    </source>
</evidence>
<keyword evidence="12" id="KW-1185">Reference proteome</keyword>
<dbReference type="EC" id="2.7.13.3" evidence="2"/>
<dbReference type="Pfam" id="PF07730">
    <property type="entry name" value="HisKA_3"/>
    <property type="match status" value="1"/>
</dbReference>
<keyword evidence="6" id="KW-0418">Kinase</keyword>
<feature type="transmembrane region" description="Helical" evidence="9">
    <location>
        <begin position="92"/>
        <end position="112"/>
    </location>
</feature>
<feature type="transmembrane region" description="Helical" evidence="9">
    <location>
        <begin position="53"/>
        <end position="80"/>
    </location>
</feature>
<feature type="transmembrane region" description="Helical" evidence="9">
    <location>
        <begin position="289"/>
        <end position="313"/>
    </location>
</feature>
<keyword evidence="3" id="KW-0597">Phosphoprotein</keyword>
<comment type="caution">
    <text evidence="11">The sequence shown here is derived from an EMBL/GenBank/DDBJ whole genome shotgun (WGS) entry which is preliminary data.</text>
</comment>
<dbReference type="EMBL" id="PXVD01000008">
    <property type="protein sequence ID" value="MDJ1370991.1"/>
    <property type="molecule type" value="Genomic_DNA"/>
</dbReference>
<keyword evidence="5" id="KW-0547">Nucleotide-binding</keyword>
<evidence type="ECO:0000256" key="9">
    <source>
        <dbReference type="SAM" id="Phobius"/>
    </source>
</evidence>
<dbReference type="Gene3D" id="1.20.5.1930">
    <property type="match status" value="1"/>
</dbReference>
<dbReference type="Proteomes" id="UP001170379">
    <property type="component" value="Unassembled WGS sequence"/>
</dbReference>
<dbReference type="InterPro" id="IPR050482">
    <property type="entry name" value="Sensor_HK_TwoCompSys"/>
</dbReference>
<feature type="domain" description="Signal transduction histidine kinase subgroup 3 dimerisation and phosphoacceptor" evidence="10">
    <location>
        <begin position="420"/>
        <end position="485"/>
    </location>
</feature>
<evidence type="ECO:0000313" key="11">
    <source>
        <dbReference type="EMBL" id="MDJ1370991.1"/>
    </source>
</evidence>
<feature type="transmembrane region" description="Helical" evidence="9">
    <location>
        <begin position="371"/>
        <end position="389"/>
    </location>
</feature>
<proteinExistence type="predicted"/>
<sequence>MASPWWRSRWHWVFAVLVGVWAAVFLVPAPTPWAWVVPPIAMLGAWLLGPRPVLGAALILLASLVSALTGVEYGGIDLVLPVMAALYRLARVQVPVSLALAFVVAFTGTMMLRDGATLGSLPAASFVCLVPWAFGYIVTCRQNAAHRSADMAERLGAIDVARVAHGAAAQERRRVIDESIATLRAALDQIRMRATAASKHATDARIGSIQDAARTAIDRLHATLGALRGTTHTQRRVLPVVQRRRSLTPAAILRLQVVAAVLTSALMLVGPSLMGSDWQRPVTLVPALLVPAAALIAPRLPITAGLLAACALIVAKLDTPHPPEVLVPIGLPLAALCWRLGQAESPQRWWAIGAVGLASVWLGAEHGHEGVGYVLLLLTLGIFGGLAWAHQDETQHREEARAAKYTAQLAEAEIGAIREERRRIARELHDVVSHAVASVSLQAQVARIHLDAKPQESNAALGNVLDIAGSTALELESIADRLQRGELKLDLQHLVDGACNLGLTIRAGLDDNALDDELAYRIVQEGLTNAARYAPGSTVEIAVRTRDTRRHVTVRNGVAGTDTTVVAHVGSGSGLAGLTERVQDARGNISFGDVDEGFEIRADWPLKWDAAGDGFEVLDREPLREESA</sequence>
<keyword evidence="4" id="KW-0808">Transferase</keyword>
<evidence type="ECO:0000256" key="5">
    <source>
        <dbReference type="ARBA" id="ARBA00022741"/>
    </source>
</evidence>
<dbReference type="SUPFAM" id="SSF55874">
    <property type="entry name" value="ATPase domain of HSP90 chaperone/DNA topoisomerase II/histidine kinase"/>
    <property type="match status" value="1"/>
</dbReference>
<feature type="transmembrane region" description="Helical" evidence="9">
    <location>
        <begin position="12"/>
        <end position="33"/>
    </location>
</feature>
<evidence type="ECO:0000259" key="10">
    <source>
        <dbReference type="Pfam" id="PF07730"/>
    </source>
</evidence>
<protein>
    <recommendedName>
        <fullName evidence="2">histidine kinase</fullName>
        <ecNumber evidence="2">2.7.13.3</ecNumber>
    </recommendedName>
</protein>
<dbReference type="CDD" id="cd16917">
    <property type="entry name" value="HATPase_UhpB-NarQ-NarX-like"/>
    <property type="match status" value="1"/>
</dbReference>
<keyword evidence="8" id="KW-0902">Two-component regulatory system</keyword>
<keyword evidence="9" id="KW-0812">Transmembrane</keyword>
<evidence type="ECO:0000256" key="1">
    <source>
        <dbReference type="ARBA" id="ARBA00000085"/>
    </source>
</evidence>
<dbReference type="InterPro" id="IPR011712">
    <property type="entry name" value="Sig_transdc_His_kin_sub3_dim/P"/>
</dbReference>
<evidence type="ECO:0000313" key="12">
    <source>
        <dbReference type="Proteomes" id="UP001170379"/>
    </source>
</evidence>
<dbReference type="PANTHER" id="PTHR24421:SF10">
    <property type="entry name" value="NITRATE_NITRITE SENSOR PROTEIN NARQ"/>
    <property type="match status" value="1"/>
</dbReference>
<keyword evidence="9" id="KW-0472">Membrane</keyword>
<evidence type="ECO:0000256" key="7">
    <source>
        <dbReference type="ARBA" id="ARBA00022840"/>
    </source>
</evidence>
<dbReference type="RefSeq" id="WP_026936370.1">
    <property type="nucleotide sequence ID" value="NZ_CP028426.1"/>
</dbReference>
<dbReference type="PANTHER" id="PTHR24421">
    <property type="entry name" value="NITRATE/NITRITE SENSOR PROTEIN NARX-RELATED"/>
    <property type="match status" value="1"/>
</dbReference>
<reference evidence="11" key="2">
    <citation type="journal article" date="2022" name="Sci. Rep.">
        <title>In silico prediction of the enzymes involved in the degradation of the herbicide molinate by Gulosibacter molinativorax ON4T.</title>
        <authorList>
            <person name="Lopes A.R."/>
            <person name="Bunin E."/>
            <person name="Viana A.T."/>
            <person name="Froufe H."/>
            <person name="Munoz-Merida A."/>
            <person name="Pinho D."/>
            <person name="Figueiredo J."/>
            <person name="Barroso C."/>
            <person name="Vaz-Moreira I."/>
            <person name="Bellanger X."/>
            <person name="Egas C."/>
            <person name="Nunes O.C."/>
        </authorList>
    </citation>
    <scope>NUCLEOTIDE SEQUENCE</scope>
    <source>
        <strain evidence="11">ON4</strain>
    </source>
</reference>
<feature type="transmembrane region" description="Helical" evidence="9">
    <location>
        <begin position="251"/>
        <end position="269"/>
    </location>
</feature>
<dbReference type="InterPro" id="IPR036890">
    <property type="entry name" value="HATPase_C_sf"/>
</dbReference>
<dbReference type="Gene3D" id="3.30.565.10">
    <property type="entry name" value="Histidine kinase-like ATPase, C-terminal domain"/>
    <property type="match status" value="1"/>
</dbReference>
<feature type="transmembrane region" description="Helical" evidence="9">
    <location>
        <begin position="118"/>
        <end position="138"/>
    </location>
</feature>
<evidence type="ECO:0000256" key="6">
    <source>
        <dbReference type="ARBA" id="ARBA00022777"/>
    </source>
</evidence>